<evidence type="ECO:0000313" key="3">
    <source>
        <dbReference type="Proteomes" id="UP000004662"/>
    </source>
</evidence>
<dbReference type="SMART" id="SM00849">
    <property type="entry name" value="Lactamase_B"/>
    <property type="match status" value="1"/>
</dbReference>
<name>G7Q9N3_9BACT</name>
<dbReference type="Pfam" id="PF00753">
    <property type="entry name" value="Lactamase_B"/>
    <property type="match status" value="1"/>
</dbReference>
<dbReference type="eggNOG" id="COG1237">
    <property type="taxonomic scope" value="Bacteria"/>
</dbReference>
<dbReference type="CDD" id="cd07713">
    <property type="entry name" value="DHPS-like_MBL-fold"/>
    <property type="match status" value="1"/>
</dbReference>
<dbReference type="PANTHER" id="PTHR13754:SF18">
    <property type="entry name" value="7,8-DIHYDROPTERIN-6-METHYL-4-(BETA-D-RIBOFURANOSYL)-AMINOBENZENE-5'-PHOSPHATE SYNTHASE"/>
    <property type="match status" value="1"/>
</dbReference>
<dbReference type="InterPro" id="IPR052926">
    <property type="entry name" value="Metallo-beta-lactamase_dom"/>
</dbReference>
<evidence type="ECO:0000259" key="1">
    <source>
        <dbReference type="SMART" id="SM00849"/>
    </source>
</evidence>
<evidence type="ECO:0000313" key="2">
    <source>
        <dbReference type="EMBL" id="EHJ48673.1"/>
    </source>
</evidence>
<reference evidence="3" key="1">
    <citation type="journal article" date="2015" name="Genome Announc.">
        <title>High-Quality Draft Genome Sequence of Desulfovibrio carbinoliphilus FW-101-2B, an Organic Acid-Oxidizing Sulfate-Reducing Bacterium Isolated from Uranium(VI)-Contaminated Groundwater.</title>
        <authorList>
            <person name="Ramsay B.D."/>
            <person name="Hwang C."/>
            <person name="Woo H.L."/>
            <person name="Carroll S.L."/>
            <person name="Lucas S."/>
            <person name="Han J."/>
            <person name="Lapidus A.L."/>
            <person name="Cheng J.F."/>
            <person name="Goodwin L.A."/>
            <person name="Pitluck S."/>
            <person name="Peters L."/>
            <person name="Chertkov O."/>
            <person name="Held B."/>
            <person name="Detter J.C."/>
            <person name="Han C.S."/>
            <person name="Tapia R."/>
            <person name="Land M.L."/>
            <person name="Hauser L.J."/>
            <person name="Kyrpides N.C."/>
            <person name="Ivanova N.N."/>
            <person name="Mikhailova N."/>
            <person name="Pagani I."/>
            <person name="Woyke T."/>
            <person name="Arkin A.P."/>
            <person name="Dehal P."/>
            <person name="Chivian D."/>
            <person name="Criddle C.S."/>
            <person name="Wu W."/>
            <person name="Chakraborty R."/>
            <person name="Hazen T.C."/>
            <person name="Fields M.W."/>
        </authorList>
    </citation>
    <scope>NUCLEOTIDE SEQUENCE [LARGE SCALE GENOMIC DNA]</scope>
    <source>
        <strain evidence="3">FW-101-2B</strain>
    </source>
</reference>
<dbReference type="InterPro" id="IPR001279">
    <property type="entry name" value="Metallo-B-lactamas"/>
</dbReference>
<sequence length="278" mass="29615">MELTVLVDNNTLTDRYLLGEPGLALFLRDQDHCTLFDCGYSGVLVANAGRLDIDLRRLDAVVLSHGHLDHTWGLSHLIAHYAGEALERRPAARPALFAHPDALAPRQADGLPIGPLLAVDALAGFFDLRLTRQPVRLTDRLVFLGEIPKKHPGDATAPIGLRQTPSGPVPDTLPDDTALAWRGRDGLVVVTGCSHAGIRNIVDHARDVTGEKRVAAVVGGLHLLHAAPDKLAAVAAFLRERGVAALYPCHCTDLAAKVALAGAIPVHEVGVGLRLAFP</sequence>
<proteinExistence type="predicted"/>
<dbReference type="InterPro" id="IPR036866">
    <property type="entry name" value="RibonucZ/Hydroxyglut_hydro"/>
</dbReference>
<dbReference type="Proteomes" id="UP000004662">
    <property type="component" value="Chromosome"/>
</dbReference>
<dbReference type="HOGENOM" id="CLU_036012_0_0_7"/>
<dbReference type="Gene3D" id="3.60.15.10">
    <property type="entry name" value="Ribonuclease Z/Hydroxyacylglutathione hydrolase-like"/>
    <property type="match status" value="1"/>
</dbReference>
<dbReference type="AlphaFoldDB" id="G7Q9N3"/>
<gene>
    <name evidence="2" type="ORF">DFW101_2669</name>
</gene>
<dbReference type="SUPFAM" id="SSF56281">
    <property type="entry name" value="Metallo-hydrolase/oxidoreductase"/>
    <property type="match status" value="1"/>
</dbReference>
<dbReference type="InterPro" id="IPR041712">
    <property type="entry name" value="DHPS-like_MBL-fold"/>
</dbReference>
<organism evidence="2 3">
    <name type="scientific">Solidesulfovibrio carbinoliphilus subsp. oakridgensis</name>
    <dbReference type="NCBI Taxonomy" id="694327"/>
    <lineage>
        <taxon>Bacteria</taxon>
        <taxon>Pseudomonadati</taxon>
        <taxon>Thermodesulfobacteriota</taxon>
        <taxon>Desulfovibrionia</taxon>
        <taxon>Desulfovibrionales</taxon>
        <taxon>Desulfovibrionaceae</taxon>
        <taxon>Solidesulfovibrio</taxon>
    </lineage>
</organism>
<accession>G7Q9N3</accession>
<dbReference type="PANTHER" id="PTHR13754">
    <property type="entry name" value="METALLO-BETA-LACTAMASE SUPERFAMILY PROTEIN"/>
    <property type="match status" value="1"/>
</dbReference>
<dbReference type="OrthoDB" id="9803916at2"/>
<dbReference type="EMBL" id="CM001368">
    <property type="protein sequence ID" value="EHJ48673.1"/>
    <property type="molecule type" value="Genomic_DNA"/>
</dbReference>
<protein>
    <submittedName>
        <fullName evidence="2">Beta-lactamase domain protein</fullName>
    </submittedName>
</protein>
<keyword evidence="3" id="KW-1185">Reference proteome</keyword>
<dbReference type="GO" id="GO:0016740">
    <property type="term" value="F:transferase activity"/>
    <property type="evidence" value="ECO:0007669"/>
    <property type="project" value="TreeGrafter"/>
</dbReference>
<dbReference type="STRING" id="694327.DFW101_2669"/>
<dbReference type="RefSeq" id="WP_009182038.1">
    <property type="nucleotide sequence ID" value="NZ_CM001368.1"/>
</dbReference>
<feature type="domain" description="Metallo-beta-lactamase" evidence="1">
    <location>
        <begin position="21"/>
        <end position="250"/>
    </location>
</feature>